<proteinExistence type="predicted"/>
<dbReference type="EMBL" id="CM010719">
    <property type="protein sequence ID" value="RZC60549.1"/>
    <property type="molecule type" value="Genomic_DNA"/>
</dbReference>
<feature type="chain" id="PRO_5021211294" description="Epidermal patterning factor-like protein" evidence="1">
    <location>
        <begin position="18"/>
        <end position="73"/>
    </location>
</feature>
<gene>
    <name evidence="2" type="ORF">C5167_022300</name>
</gene>
<name>A0A4Y7JLC1_PAPSO</name>
<keyword evidence="1" id="KW-0732">Signal</keyword>
<reference evidence="2 3" key="1">
    <citation type="journal article" date="2018" name="Science">
        <title>The opium poppy genome and morphinan production.</title>
        <authorList>
            <person name="Guo L."/>
            <person name="Winzer T."/>
            <person name="Yang X."/>
            <person name="Li Y."/>
            <person name="Ning Z."/>
            <person name="He Z."/>
            <person name="Teodor R."/>
            <person name="Lu Y."/>
            <person name="Bowser T.A."/>
            <person name="Graham I.A."/>
            <person name="Ye K."/>
        </authorList>
    </citation>
    <scope>NUCLEOTIDE SEQUENCE [LARGE SCALE GENOMIC DNA]</scope>
    <source>
        <strain evidence="3">cv. HN1</strain>
        <tissue evidence="2">Leaves</tissue>
    </source>
</reference>
<keyword evidence="3" id="KW-1185">Reference proteome</keyword>
<evidence type="ECO:0000256" key="1">
    <source>
        <dbReference type="SAM" id="SignalP"/>
    </source>
</evidence>
<dbReference type="AlphaFoldDB" id="A0A4Y7JLC1"/>
<dbReference type="Gramene" id="RZC60549">
    <property type="protein sequence ID" value="RZC60549"/>
    <property type="gene ID" value="C5167_022300"/>
</dbReference>
<evidence type="ECO:0000313" key="2">
    <source>
        <dbReference type="EMBL" id="RZC60549.1"/>
    </source>
</evidence>
<evidence type="ECO:0008006" key="4">
    <source>
        <dbReference type="Google" id="ProtNLM"/>
    </source>
</evidence>
<evidence type="ECO:0000313" key="3">
    <source>
        <dbReference type="Proteomes" id="UP000316621"/>
    </source>
</evidence>
<accession>A0A4Y7JLC1</accession>
<sequence>MENIVMLLSMNSLIISAEFTEYIQVWGGRNGGGSKNKESATCGHNRWKHCGCCSVVRCPQNSCYVSDKCTVYL</sequence>
<feature type="signal peptide" evidence="1">
    <location>
        <begin position="1"/>
        <end position="17"/>
    </location>
</feature>
<protein>
    <recommendedName>
        <fullName evidence="4">Epidermal patterning factor-like protein</fullName>
    </recommendedName>
</protein>
<organism evidence="2 3">
    <name type="scientific">Papaver somniferum</name>
    <name type="common">Opium poppy</name>
    <dbReference type="NCBI Taxonomy" id="3469"/>
    <lineage>
        <taxon>Eukaryota</taxon>
        <taxon>Viridiplantae</taxon>
        <taxon>Streptophyta</taxon>
        <taxon>Embryophyta</taxon>
        <taxon>Tracheophyta</taxon>
        <taxon>Spermatophyta</taxon>
        <taxon>Magnoliopsida</taxon>
        <taxon>Ranunculales</taxon>
        <taxon>Papaveraceae</taxon>
        <taxon>Papaveroideae</taxon>
        <taxon>Papaver</taxon>
    </lineage>
</organism>
<dbReference type="Proteomes" id="UP000316621">
    <property type="component" value="Chromosome 5"/>
</dbReference>